<keyword evidence="6" id="KW-1185">Reference proteome</keyword>
<name>A0ABW3MTN4_9MICO</name>
<dbReference type="InterPro" id="IPR042118">
    <property type="entry name" value="QueA_dom1"/>
</dbReference>
<dbReference type="Proteomes" id="UP001597046">
    <property type="component" value="Unassembled WGS sequence"/>
</dbReference>
<dbReference type="Pfam" id="PF02547">
    <property type="entry name" value="Queuosine_synth"/>
    <property type="match status" value="1"/>
</dbReference>
<dbReference type="InterPro" id="IPR003699">
    <property type="entry name" value="QueA"/>
</dbReference>
<protein>
    <submittedName>
        <fullName evidence="5">S-adenosylmethionine:tRNA ribosyltransferase-isomerase</fullName>
    </submittedName>
</protein>
<dbReference type="Gene3D" id="3.40.1780.10">
    <property type="entry name" value="QueA-like"/>
    <property type="match status" value="1"/>
</dbReference>
<keyword evidence="3" id="KW-0949">S-adenosyl-L-methionine</keyword>
<dbReference type="InterPro" id="IPR042119">
    <property type="entry name" value="QueA_dom2"/>
</dbReference>
<evidence type="ECO:0000313" key="6">
    <source>
        <dbReference type="Proteomes" id="UP001597046"/>
    </source>
</evidence>
<evidence type="ECO:0000256" key="4">
    <source>
        <dbReference type="ARBA" id="ARBA00022785"/>
    </source>
</evidence>
<dbReference type="RefSeq" id="WP_386051946.1">
    <property type="nucleotide sequence ID" value="NZ_JBHTKH010000003.1"/>
</dbReference>
<dbReference type="SUPFAM" id="SSF111337">
    <property type="entry name" value="QueA-like"/>
    <property type="match status" value="1"/>
</dbReference>
<evidence type="ECO:0000256" key="1">
    <source>
        <dbReference type="ARBA" id="ARBA00022490"/>
    </source>
</evidence>
<gene>
    <name evidence="5" type="ORF">ACFQ2V_07035</name>
</gene>
<comment type="caution">
    <text evidence="5">The sequence shown here is derived from an EMBL/GenBank/DDBJ whole genome shotgun (WGS) entry which is preliminary data.</text>
</comment>
<reference evidence="6" key="1">
    <citation type="journal article" date="2019" name="Int. J. Syst. Evol. Microbiol.">
        <title>The Global Catalogue of Microorganisms (GCM) 10K type strain sequencing project: providing services to taxonomists for standard genome sequencing and annotation.</title>
        <authorList>
            <consortium name="The Broad Institute Genomics Platform"/>
            <consortium name="The Broad Institute Genome Sequencing Center for Infectious Disease"/>
            <person name="Wu L."/>
            <person name="Ma J."/>
        </authorList>
    </citation>
    <scope>NUCLEOTIDE SEQUENCE [LARGE SCALE GENOMIC DNA]</scope>
    <source>
        <strain evidence="6">CCUG 57508</strain>
    </source>
</reference>
<dbReference type="PANTHER" id="PTHR30307:SF0">
    <property type="entry name" value="S-ADENOSYLMETHIONINE:TRNA RIBOSYLTRANSFERASE-ISOMERASE"/>
    <property type="match status" value="1"/>
</dbReference>
<keyword evidence="1" id="KW-0963">Cytoplasm</keyword>
<dbReference type="Gene3D" id="2.40.10.240">
    <property type="entry name" value="QueA-like"/>
    <property type="match status" value="1"/>
</dbReference>
<evidence type="ECO:0000313" key="5">
    <source>
        <dbReference type="EMBL" id="MFD1054053.1"/>
    </source>
</evidence>
<dbReference type="PANTHER" id="PTHR30307">
    <property type="entry name" value="S-ADENOSYLMETHIONINE:TRNA RIBOSYLTRANSFERASE-ISOMERASE"/>
    <property type="match status" value="1"/>
</dbReference>
<organism evidence="5 6">
    <name type="scientific">Terrabacter terrigena</name>
    <dbReference type="NCBI Taxonomy" id="574718"/>
    <lineage>
        <taxon>Bacteria</taxon>
        <taxon>Bacillati</taxon>
        <taxon>Actinomycetota</taxon>
        <taxon>Actinomycetes</taxon>
        <taxon>Micrococcales</taxon>
        <taxon>Intrasporangiaceae</taxon>
        <taxon>Terrabacter</taxon>
    </lineage>
</organism>
<keyword evidence="2" id="KW-0808">Transferase</keyword>
<evidence type="ECO:0000256" key="2">
    <source>
        <dbReference type="ARBA" id="ARBA00022679"/>
    </source>
</evidence>
<dbReference type="EMBL" id="JBHTKH010000003">
    <property type="protein sequence ID" value="MFD1054053.1"/>
    <property type="molecule type" value="Genomic_DNA"/>
</dbReference>
<keyword evidence="4" id="KW-0671">Queuosine biosynthesis</keyword>
<evidence type="ECO:0000256" key="3">
    <source>
        <dbReference type="ARBA" id="ARBA00022691"/>
    </source>
</evidence>
<dbReference type="InterPro" id="IPR036100">
    <property type="entry name" value="QueA_sf"/>
</dbReference>
<accession>A0ABW3MTN4</accession>
<sequence length="375" mass="39171">MTATLGHVPHTVFGGTDDLTADAPPELRGIARDGVRLLVASEDGDGTARVAHTTFGHLGEHLAPGDLLLVNNSATVAAEVDGRLAGRGAVVVHVATELDDRSWVVELRTAPDAARPVLDAVEGDVVELAGRRTGRQAAATDGPRLRLVAPYPRAESSPTGTGNRLWTAVELDAGALARHLQGQGRPVAYGYLREGFALEAYQTVFARVPGSAEMASAARPFTTQLVADLVSSGVLVAPITLHTGLSSQEAGEAPQPERFAVSGATASLVNHVRARGGRVVAVGTTATRAVESATDESGTVHAAAGWTDLVVSPDRPARVVDGLITGWHNPDASHLLLVESVAGAALTQRAYDEAVAHRYAWHEFGDAGLFLPHRR</sequence>
<proteinExistence type="predicted"/>